<feature type="binding site" evidence="7">
    <location>
        <begin position="39"/>
        <end position="46"/>
    </location>
    <ligand>
        <name>ATP</name>
        <dbReference type="ChEBI" id="CHEBI:30616"/>
    </ligand>
</feature>
<dbReference type="PANTHER" id="PTHR11070">
    <property type="entry name" value="UVRD / RECB / PCRA DNA HELICASE FAMILY MEMBER"/>
    <property type="match status" value="1"/>
</dbReference>
<dbReference type="Gene3D" id="1.10.10.160">
    <property type="match status" value="1"/>
</dbReference>
<dbReference type="PROSITE" id="PS51198">
    <property type="entry name" value="UVRD_HELICASE_ATP_BIND"/>
    <property type="match status" value="1"/>
</dbReference>
<feature type="domain" description="UvrD-like helicase ATP-binding" evidence="8">
    <location>
        <begin position="18"/>
        <end position="332"/>
    </location>
</feature>
<dbReference type="Proteomes" id="UP000477488">
    <property type="component" value="Unassembled WGS sequence"/>
</dbReference>
<dbReference type="GO" id="GO:0003677">
    <property type="term" value="F:DNA binding"/>
    <property type="evidence" value="ECO:0007669"/>
    <property type="project" value="UniProtKB-KW"/>
</dbReference>
<protein>
    <recommendedName>
        <fullName evidence="6">DNA 3'-5' helicase II</fullName>
    </recommendedName>
</protein>
<dbReference type="Gene3D" id="3.40.50.300">
    <property type="entry name" value="P-loop containing nucleotide triphosphate hydrolases"/>
    <property type="match status" value="1"/>
</dbReference>
<dbReference type="EMBL" id="VUMH01000008">
    <property type="protein sequence ID" value="MSS28203.1"/>
    <property type="molecule type" value="Genomic_DNA"/>
</dbReference>
<dbReference type="PANTHER" id="PTHR11070:SF2">
    <property type="entry name" value="ATP-DEPENDENT DNA HELICASE SRS2"/>
    <property type="match status" value="1"/>
</dbReference>
<dbReference type="GO" id="GO:0000725">
    <property type="term" value="P:recombinational repair"/>
    <property type="evidence" value="ECO:0007669"/>
    <property type="project" value="TreeGrafter"/>
</dbReference>
<sequence length="616" mass="71856">MYTISDFSSLEKLLLPPGCTFSHDAKTVINCWESKDILACPGSGKTTVLIGKLKILTDRLPLPNGQGICVLSHTNVAVNEIKNKFGGSAHKLLSYPNFIGTIQSFIDKYILFPFLRCRIPNPIQLTSDEDYAQCLNNAIRKTYPDTYNSLIIKCRHSRKYNTAVDIIKDIAFDAEGNILIENSSSKKIYKKDTIHAQNLNNAKQSLFNDGVIRYRDTYLYTEEIIRENGILLRDILSRRFAFVFIDEYQDCSSIQRQIFEQLFSNTKTIFQKIGDTNQTIYSDVRKDDPYWEASPNHLSIAHTHRFSQEIANLVTQLQPEQKILSIRGYCSIRPTLLVYEDITKVLPSFIEAIKNNDLIKKDGIYKAIGICKNVKGLKISDYWPQFRETNKLALENSYQYYIVNIMNELNSGRAYIVERLVRKLICKMLHFTNRRYNKDKYHTTKTLKRFLEETCEREYKTHMFNLITINTITYENIKEKIDKIIFYILGDNIFQEIPNFFMEKNIIDNPVATNNIYESEEYGIKIQFDTVHGVKGETHDATLYLETENQKRSDIIRTIKLLYKQDQCKSSLYKKDRNCVYVGFSRPRDLLCLAIRHSTYKTYKDFFSEWDIKHIG</sequence>
<reference evidence="9 10" key="1">
    <citation type="submission" date="2019-09" db="EMBL/GenBank/DDBJ databases">
        <title>In-depth cultivation of the pig gut microbiome towards novel bacterial diversity and tailored functional studies.</title>
        <authorList>
            <person name="Wylensek D."/>
            <person name="Hitch T.C.A."/>
            <person name="Clavel T."/>
        </authorList>
    </citation>
    <scope>NUCLEOTIDE SEQUENCE [LARGE SCALE GENOMIC DNA]</scope>
    <source>
        <strain evidence="9 10">PG-178-WT-4</strain>
    </source>
</reference>
<keyword evidence="2 7" id="KW-0378">Hydrolase</keyword>
<accession>A0A6L5XLN9</accession>
<keyword evidence="4 7" id="KW-0067">ATP-binding</keyword>
<evidence type="ECO:0000313" key="9">
    <source>
        <dbReference type="EMBL" id="MSS28203.1"/>
    </source>
</evidence>
<dbReference type="InterPro" id="IPR000212">
    <property type="entry name" value="DNA_helicase_UvrD/REP"/>
</dbReference>
<dbReference type="InterPro" id="IPR014016">
    <property type="entry name" value="UvrD-like_ATP-bd"/>
</dbReference>
<evidence type="ECO:0000313" key="10">
    <source>
        <dbReference type="Proteomes" id="UP000477488"/>
    </source>
</evidence>
<comment type="caution">
    <text evidence="9">The sequence shown here is derived from an EMBL/GenBank/DDBJ whole genome shotgun (WGS) entry which is preliminary data.</text>
</comment>
<dbReference type="RefSeq" id="WP_154511370.1">
    <property type="nucleotide sequence ID" value="NZ_VUMH01000008.1"/>
</dbReference>
<evidence type="ECO:0000256" key="1">
    <source>
        <dbReference type="ARBA" id="ARBA00022741"/>
    </source>
</evidence>
<proteinExistence type="predicted"/>
<evidence type="ECO:0000256" key="3">
    <source>
        <dbReference type="ARBA" id="ARBA00022806"/>
    </source>
</evidence>
<dbReference type="GO" id="GO:0005524">
    <property type="term" value="F:ATP binding"/>
    <property type="evidence" value="ECO:0007669"/>
    <property type="project" value="UniProtKB-UniRule"/>
</dbReference>
<evidence type="ECO:0000256" key="2">
    <source>
        <dbReference type="ARBA" id="ARBA00022801"/>
    </source>
</evidence>
<name>A0A6L5XLN9_9BACT</name>
<evidence type="ECO:0000259" key="8">
    <source>
        <dbReference type="PROSITE" id="PS51198"/>
    </source>
</evidence>
<dbReference type="GO" id="GO:0016787">
    <property type="term" value="F:hydrolase activity"/>
    <property type="evidence" value="ECO:0007669"/>
    <property type="project" value="UniProtKB-UniRule"/>
</dbReference>
<evidence type="ECO:0000256" key="4">
    <source>
        <dbReference type="ARBA" id="ARBA00022840"/>
    </source>
</evidence>
<dbReference type="AlphaFoldDB" id="A0A6L5XLN9"/>
<organism evidence="9 10">
    <name type="scientific">Desulfovibrio porci</name>
    <dbReference type="NCBI Taxonomy" id="2605782"/>
    <lineage>
        <taxon>Bacteria</taxon>
        <taxon>Pseudomonadati</taxon>
        <taxon>Thermodesulfobacteriota</taxon>
        <taxon>Desulfovibrionia</taxon>
        <taxon>Desulfovibrionales</taxon>
        <taxon>Desulfovibrionaceae</taxon>
        <taxon>Desulfovibrio</taxon>
    </lineage>
</organism>
<keyword evidence="10" id="KW-1185">Reference proteome</keyword>
<keyword evidence="5" id="KW-0238">DNA-binding</keyword>
<dbReference type="GO" id="GO:0043138">
    <property type="term" value="F:3'-5' DNA helicase activity"/>
    <property type="evidence" value="ECO:0007669"/>
    <property type="project" value="TreeGrafter"/>
</dbReference>
<dbReference type="InterPro" id="IPR013986">
    <property type="entry name" value="DExx_box_DNA_helicase_dom_sf"/>
</dbReference>
<keyword evidence="1 7" id="KW-0547">Nucleotide-binding</keyword>
<dbReference type="Pfam" id="PF00580">
    <property type="entry name" value="UvrD-helicase"/>
    <property type="match status" value="1"/>
</dbReference>
<dbReference type="SUPFAM" id="SSF52540">
    <property type="entry name" value="P-loop containing nucleoside triphosphate hydrolases"/>
    <property type="match status" value="1"/>
</dbReference>
<evidence type="ECO:0000256" key="5">
    <source>
        <dbReference type="ARBA" id="ARBA00023125"/>
    </source>
</evidence>
<evidence type="ECO:0000256" key="7">
    <source>
        <dbReference type="PROSITE-ProRule" id="PRU00560"/>
    </source>
</evidence>
<dbReference type="InterPro" id="IPR027417">
    <property type="entry name" value="P-loop_NTPase"/>
</dbReference>
<evidence type="ECO:0000256" key="6">
    <source>
        <dbReference type="ARBA" id="ARBA00034923"/>
    </source>
</evidence>
<gene>
    <name evidence="9" type="ORF">FYJ44_09190</name>
</gene>
<keyword evidence="3 7" id="KW-0347">Helicase</keyword>